<dbReference type="Gene3D" id="3.30.300.30">
    <property type="match status" value="1"/>
</dbReference>
<evidence type="ECO:0000259" key="2">
    <source>
        <dbReference type="Pfam" id="PF13193"/>
    </source>
</evidence>
<dbReference type="EMBL" id="UGYZ01000002">
    <property type="protein sequence ID" value="SUI99782.1"/>
    <property type="molecule type" value="Genomic_DNA"/>
</dbReference>
<sequence>MEAAVIGVPDVDFGEAVHAFVVLKEGAKADIEQLTAYCAERLVKYKVPKQIEFLDELPKNTTGKILRRALSEFVTI</sequence>
<dbReference type="Proteomes" id="UP000254519">
    <property type="component" value="Unassembled WGS sequence"/>
</dbReference>
<feature type="domain" description="AMP-binding enzyme C-terminal" evidence="2">
    <location>
        <begin position="2"/>
        <end position="64"/>
    </location>
</feature>
<dbReference type="PANTHER" id="PTHR43352">
    <property type="entry name" value="ACETYL-COA SYNTHETASE"/>
    <property type="match status" value="1"/>
</dbReference>
<dbReference type="GO" id="GO:0004467">
    <property type="term" value="F:long-chain fatty acid-CoA ligase activity"/>
    <property type="evidence" value="ECO:0007669"/>
    <property type="project" value="UniProtKB-EC"/>
</dbReference>
<dbReference type="GO" id="GO:0044550">
    <property type="term" value="P:secondary metabolite biosynthetic process"/>
    <property type="evidence" value="ECO:0007669"/>
    <property type="project" value="TreeGrafter"/>
</dbReference>
<organism evidence="3 4">
    <name type="scientific">Sporosarcina pasteurii</name>
    <name type="common">Bacillus pasteurii</name>
    <dbReference type="NCBI Taxonomy" id="1474"/>
    <lineage>
        <taxon>Bacteria</taxon>
        <taxon>Bacillati</taxon>
        <taxon>Bacillota</taxon>
        <taxon>Bacilli</taxon>
        <taxon>Bacillales</taxon>
        <taxon>Caryophanaceae</taxon>
        <taxon>Sporosarcina</taxon>
    </lineage>
</organism>
<gene>
    <name evidence="3" type="primary">fadD_2</name>
    <name evidence="3" type="ORF">NCTC4822_00764</name>
</gene>
<dbReference type="EC" id="6.2.1.3" evidence="3"/>
<dbReference type="AlphaFoldDB" id="A0A380BDY4"/>
<dbReference type="Pfam" id="PF13193">
    <property type="entry name" value="AMP-binding_C"/>
    <property type="match status" value="1"/>
</dbReference>
<protein>
    <submittedName>
        <fullName evidence="3">Long-chain-fatty-acid--CoA ligase</fullName>
        <ecNumber evidence="3">6.2.1.3</ecNumber>
    </submittedName>
</protein>
<keyword evidence="1 3" id="KW-0436">Ligase</keyword>
<evidence type="ECO:0000313" key="3">
    <source>
        <dbReference type="EMBL" id="SUI99782.1"/>
    </source>
</evidence>
<dbReference type="PANTHER" id="PTHR43352:SF1">
    <property type="entry name" value="ANTHRANILATE--COA LIGASE"/>
    <property type="match status" value="1"/>
</dbReference>
<dbReference type="SUPFAM" id="SSF56801">
    <property type="entry name" value="Acetyl-CoA synthetase-like"/>
    <property type="match status" value="1"/>
</dbReference>
<dbReference type="InterPro" id="IPR045851">
    <property type="entry name" value="AMP-bd_C_sf"/>
</dbReference>
<proteinExistence type="predicted"/>
<keyword evidence="4" id="KW-1185">Reference proteome</keyword>
<dbReference type="InterPro" id="IPR025110">
    <property type="entry name" value="AMP-bd_C"/>
</dbReference>
<name>A0A380BDY4_SPOPA</name>
<reference evidence="3 4" key="1">
    <citation type="submission" date="2018-06" db="EMBL/GenBank/DDBJ databases">
        <authorList>
            <consortium name="Pathogen Informatics"/>
            <person name="Doyle S."/>
        </authorList>
    </citation>
    <scope>NUCLEOTIDE SEQUENCE [LARGE SCALE GENOMIC DNA]</scope>
    <source>
        <strain evidence="4">ATCC 11859 / DSM 33 / NCIB 8841 / NCTC 4822</strain>
    </source>
</reference>
<evidence type="ECO:0000256" key="1">
    <source>
        <dbReference type="ARBA" id="ARBA00022598"/>
    </source>
</evidence>
<accession>A0A380BDY4</accession>
<evidence type="ECO:0000313" key="4">
    <source>
        <dbReference type="Proteomes" id="UP000254519"/>
    </source>
</evidence>